<keyword evidence="2" id="KW-1133">Transmembrane helix</keyword>
<evidence type="ECO:0000313" key="3">
    <source>
        <dbReference type="EMBL" id="EJO17468.1"/>
    </source>
</evidence>
<dbReference type="Proteomes" id="UP000006983">
    <property type="component" value="Unassembled WGS sequence"/>
</dbReference>
<keyword evidence="2" id="KW-0472">Membrane</keyword>
<evidence type="ECO:0000313" key="4">
    <source>
        <dbReference type="Proteomes" id="UP000006983"/>
    </source>
</evidence>
<reference evidence="3 4" key="1">
    <citation type="journal article" date="2012" name="J. Bacteriol.">
        <title>Genome Sequence of the Lantibiotic Bacteriocin Producer Streptococcus salivarius Strain K12.</title>
        <authorList>
            <person name="Barretto C."/>
            <person name="Alvarez-Martin P."/>
            <person name="Foata F."/>
            <person name="Renault P."/>
            <person name="Berger B."/>
        </authorList>
    </citation>
    <scope>NUCLEOTIDE SEQUENCE [LARGE SCALE GENOMIC DNA]</scope>
    <source>
        <strain evidence="3 4">K12</strain>
    </source>
</reference>
<evidence type="ECO:0000256" key="1">
    <source>
        <dbReference type="SAM" id="MobiDB-lite"/>
    </source>
</evidence>
<feature type="transmembrane region" description="Helical" evidence="2">
    <location>
        <begin position="70"/>
        <end position="91"/>
    </location>
</feature>
<sequence>MRKMSVQHTNFNTSQDKGKTGQEFNNQELIKKNAPDNRVASIFLAVAFYLAIVYFYLAIVYFALFFINPWGILLIIFLAPSLISFIIATILTGIGRKKASKNFLYTSIVFYVASILLAYDPDWGVFRVIPILLTILVTIGTVLFKQDNEQDNK</sequence>
<keyword evidence="4" id="KW-1185">Reference proteome</keyword>
<feature type="transmembrane region" description="Helical" evidence="2">
    <location>
        <begin position="125"/>
        <end position="144"/>
    </location>
</feature>
<dbReference type="PATRIC" id="fig|1200793.3.peg.1349"/>
<feature type="compositionally biased region" description="Polar residues" evidence="1">
    <location>
        <begin position="1"/>
        <end position="15"/>
    </location>
</feature>
<accession>J7TZD5</accession>
<protein>
    <submittedName>
        <fullName evidence="3">Uncharacterized protein</fullName>
    </submittedName>
</protein>
<dbReference type="EMBL" id="ALIF01000001">
    <property type="protein sequence ID" value="EJO17468.1"/>
    <property type="molecule type" value="Genomic_DNA"/>
</dbReference>
<feature type="transmembrane region" description="Helical" evidence="2">
    <location>
        <begin position="103"/>
        <end position="119"/>
    </location>
</feature>
<comment type="caution">
    <text evidence="3">The sequence shown here is derived from an EMBL/GenBank/DDBJ whole genome shotgun (WGS) entry which is preliminary data.</text>
</comment>
<feature type="transmembrane region" description="Helical" evidence="2">
    <location>
        <begin position="39"/>
        <end position="64"/>
    </location>
</feature>
<dbReference type="AlphaFoldDB" id="J7TZD5"/>
<gene>
    <name evidence="3" type="ORF">RSSL_00003</name>
</gene>
<keyword evidence="2" id="KW-0812">Transmembrane</keyword>
<proteinExistence type="predicted"/>
<organism evidence="3 4">
    <name type="scientific">Streptococcus salivarius K12</name>
    <dbReference type="NCBI Taxonomy" id="1200793"/>
    <lineage>
        <taxon>Bacteria</taxon>
        <taxon>Bacillati</taxon>
        <taxon>Bacillota</taxon>
        <taxon>Bacilli</taxon>
        <taxon>Lactobacillales</taxon>
        <taxon>Streptococcaceae</taxon>
        <taxon>Streptococcus</taxon>
    </lineage>
</organism>
<evidence type="ECO:0000256" key="2">
    <source>
        <dbReference type="SAM" id="Phobius"/>
    </source>
</evidence>
<feature type="region of interest" description="Disordered" evidence="1">
    <location>
        <begin position="1"/>
        <end position="20"/>
    </location>
</feature>
<name>J7TZD5_STRSL</name>